<keyword evidence="2" id="KW-1185">Reference proteome</keyword>
<reference evidence="2" key="1">
    <citation type="journal article" date="2019" name="Int. J. Syst. Evol. Microbiol.">
        <title>The Global Catalogue of Microorganisms (GCM) 10K type strain sequencing project: providing services to taxonomists for standard genome sequencing and annotation.</title>
        <authorList>
            <consortium name="The Broad Institute Genomics Platform"/>
            <consortium name="The Broad Institute Genome Sequencing Center for Infectious Disease"/>
            <person name="Wu L."/>
            <person name="Ma J."/>
        </authorList>
    </citation>
    <scope>NUCLEOTIDE SEQUENCE [LARGE SCALE GENOMIC DNA]</scope>
    <source>
        <strain evidence="2">JCM 16702</strain>
    </source>
</reference>
<proteinExistence type="predicted"/>
<evidence type="ECO:0000313" key="2">
    <source>
        <dbReference type="Proteomes" id="UP001500683"/>
    </source>
</evidence>
<gene>
    <name evidence="1" type="ORF">GCM10022214_48980</name>
</gene>
<dbReference type="Pfam" id="PF13384">
    <property type="entry name" value="HTH_23"/>
    <property type="match status" value="1"/>
</dbReference>
<name>A0ABP7W8B1_9ACTN</name>
<sequence length="85" mass="9399">MLSTYIDTMDDGVTLAKEAGSQDPAVGLRAVRALRELAERLEALQVANARERGWSWQEIAVCLGVSRQAVHKKHGGGRRILTKER</sequence>
<accession>A0ABP7W8B1</accession>
<protein>
    <submittedName>
        <fullName evidence="1">Sigma factor-like helix-turn-helix DNA-binding protein</fullName>
    </submittedName>
</protein>
<comment type="caution">
    <text evidence="1">The sequence shown here is derived from an EMBL/GenBank/DDBJ whole genome shotgun (WGS) entry which is preliminary data.</text>
</comment>
<dbReference type="SUPFAM" id="SSF88659">
    <property type="entry name" value="Sigma3 and sigma4 domains of RNA polymerase sigma factors"/>
    <property type="match status" value="1"/>
</dbReference>
<dbReference type="InterPro" id="IPR013324">
    <property type="entry name" value="RNA_pol_sigma_r3/r4-like"/>
</dbReference>
<evidence type="ECO:0000313" key="1">
    <source>
        <dbReference type="EMBL" id="GAA4083529.1"/>
    </source>
</evidence>
<dbReference type="EMBL" id="BAAAZG010000036">
    <property type="protein sequence ID" value="GAA4083529.1"/>
    <property type="molecule type" value="Genomic_DNA"/>
</dbReference>
<dbReference type="Proteomes" id="UP001500683">
    <property type="component" value="Unassembled WGS sequence"/>
</dbReference>
<organism evidence="1 2">
    <name type="scientific">Actinomadura miaoliensis</name>
    <dbReference type="NCBI Taxonomy" id="430685"/>
    <lineage>
        <taxon>Bacteria</taxon>
        <taxon>Bacillati</taxon>
        <taxon>Actinomycetota</taxon>
        <taxon>Actinomycetes</taxon>
        <taxon>Streptosporangiales</taxon>
        <taxon>Thermomonosporaceae</taxon>
        <taxon>Actinomadura</taxon>
    </lineage>
</organism>